<name>A0ABV0UDX2_9TELE</name>
<dbReference type="Proteomes" id="UP001482620">
    <property type="component" value="Unassembled WGS sequence"/>
</dbReference>
<keyword evidence="2" id="KW-1185">Reference proteome</keyword>
<dbReference type="EMBL" id="JAHRIQ010069718">
    <property type="protein sequence ID" value="MEQ2243114.1"/>
    <property type="molecule type" value="Genomic_DNA"/>
</dbReference>
<evidence type="ECO:0000313" key="2">
    <source>
        <dbReference type="Proteomes" id="UP001482620"/>
    </source>
</evidence>
<accession>A0ABV0UDX2</accession>
<comment type="caution">
    <text evidence="1">The sequence shown here is derived from an EMBL/GenBank/DDBJ whole genome shotgun (WGS) entry which is preliminary data.</text>
</comment>
<protein>
    <submittedName>
        <fullName evidence="1">Uncharacterized protein</fullName>
    </submittedName>
</protein>
<sequence length="134" mass="15136">MVQLQDQICYSLGALWDKLAPIVHLCFHLRHNDLTKKAEKSNRYASNLKPSISVLISFTSVEKISYFAVQLNLIFWPTTEFFFFSLRVLQLPLTVQKHNLGMSVYVHGCLCCVFSMLPCDGLVISPGCTPPLAQ</sequence>
<reference evidence="1 2" key="1">
    <citation type="submission" date="2021-06" db="EMBL/GenBank/DDBJ databases">
        <authorList>
            <person name="Palmer J.M."/>
        </authorList>
    </citation>
    <scope>NUCLEOTIDE SEQUENCE [LARGE SCALE GENOMIC DNA]</scope>
    <source>
        <strain evidence="2">if_2019</strain>
        <tissue evidence="1">Muscle</tissue>
    </source>
</reference>
<organism evidence="1 2">
    <name type="scientific">Ilyodon furcidens</name>
    <name type="common">goldbreast splitfin</name>
    <dbReference type="NCBI Taxonomy" id="33524"/>
    <lineage>
        <taxon>Eukaryota</taxon>
        <taxon>Metazoa</taxon>
        <taxon>Chordata</taxon>
        <taxon>Craniata</taxon>
        <taxon>Vertebrata</taxon>
        <taxon>Euteleostomi</taxon>
        <taxon>Actinopterygii</taxon>
        <taxon>Neopterygii</taxon>
        <taxon>Teleostei</taxon>
        <taxon>Neoteleostei</taxon>
        <taxon>Acanthomorphata</taxon>
        <taxon>Ovalentaria</taxon>
        <taxon>Atherinomorphae</taxon>
        <taxon>Cyprinodontiformes</taxon>
        <taxon>Goodeidae</taxon>
        <taxon>Ilyodon</taxon>
    </lineage>
</organism>
<gene>
    <name evidence="1" type="ORF">ILYODFUR_003867</name>
</gene>
<evidence type="ECO:0000313" key="1">
    <source>
        <dbReference type="EMBL" id="MEQ2243114.1"/>
    </source>
</evidence>
<proteinExistence type="predicted"/>